<protein>
    <recommendedName>
        <fullName evidence="4">TRP C-terminal domain-containing protein</fullName>
    </recommendedName>
</protein>
<dbReference type="GO" id="GO:0016020">
    <property type="term" value="C:membrane"/>
    <property type="evidence" value="ECO:0007669"/>
    <property type="project" value="TreeGrafter"/>
</dbReference>
<keyword evidence="3" id="KW-0732">Signal</keyword>
<feature type="domain" description="TRP C-terminal" evidence="4">
    <location>
        <begin position="271"/>
        <end position="350"/>
    </location>
</feature>
<feature type="transmembrane region" description="Helical" evidence="2">
    <location>
        <begin position="742"/>
        <end position="767"/>
    </location>
</feature>
<keyword evidence="2" id="KW-0472">Membrane</keyword>
<feature type="region of interest" description="Disordered" evidence="1">
    <location>
        <begin position="981"/>
        <end position="1015"/>
    </location>
</feature>
<evidence type="ECO:0000256" key="3">
    <source>
        <dbReference type="SAM" id="SignalP"/>
    </source>
</evidence>
<feature type="transmembrane region" description="Helical" evidence="2">
    <location>
        <begin position="592"/>
        <end position="611"/>
    </location>
</feature>
<dbReference type="PANTHER" id="PTHR31145">
    <property type="entry name" value="INTEGRAL MEMBRANE PROTEIN (AFU_ORTHOLOGUE AFUA_7G01610)"/>
    <property type="match status" value="1"/>
</dbReference>
<gene>
    <name evidence="5" type="ORF">Cantr_01613</name>
</gene>
<feature type="compositionally biased region" description="Basic and acidic residues" evidence="1">
    <location>
        <begin position="993"/>
        <end position="1005"/>
    </location>
</feature>
<dbReference type="EMBL" id="QLNQ01000019">
    <property type="protein sequence ID" value="RCK65899.1"/>
    <property type="molecule type" value="Genomic_DNA"/>
</dbReference>
<evidence type="ECO:0000256" key="2">
    <source>
        <dbReference type="SAM" id="Phobius"/>
    </source>
</evidence>
<dbReference type="InterPro" id="IPR010308">
    <property type="entry name" value="TRP_C"/>
</dbReference>
<feature type="transmembrane region" description="Helical" evidence="2">
    <location>
        <begin position="304"/>
        <end position="324"/>
    </location>
</feature>
<dbReference type="Pfam" id="PF06011">
    <property type="entry name" value="TRP"/>
    <property type="match status" value="2"/>
</dbReference>
<keyword evidence="6" id="KW-1185">Reference proteome</keyword>
<sequence length="1015" mass="116943">MFHTAQLLLRLAFVLLCVVRFTNSTFVYNKDCNVNTDNLKLRPFIIDAAVDVDDKKLKFFMNSQVANMRRNYSSNYTNIVIDDVNYQTNKYTTFHIEIDFMGKVIIQDNRRFCDMIAVKNTTDYRDGPRFRYLNTTLNDTQTISMTDPFSNIGHNTTVISKRDLILERNHRTFRSNTTLLSRSNTTIERLFSNSTGQLVECPLYYNDSIVLYYEADISHHFHRLGSYEIKFTVVSNDEASQIIGCSRSFITPVQPAIINGIVAYGVLVLLIVTAVVNILIMAYSTYQESSNPFLYKASTICNLALLKQVDASLPGIIGYLQYAFFIGGLDLAYPGFYQPMIGQIKWCALLGFSFVSDRSRPFKKYVDNLYATLDAGGLPGLTKSSSGNPVLNNWANFMVTLIIITAITVVFNQAFVIVKLFLAKANLLKFSSNHAKVAGNFKGFSVLSRKNLYLILGQVLHSFLIIFGMPFLILTTFQFLAAGDINGKHRYFSNYDRLKRDAYSMETPYYELTVPSSVFLFSSQIGMQPTCETVGRRGPLGGYQRDEAENSFRWNYDPSNSTTDAVDEGMRGAFNGTSTHQRPYMKVSEASIALASICFILWIAVCAYFIFHYLLAVRRHFKVTQSSNVSRLYTSLKTILIWAFLYHEYRPPRVNFVIYDILSLLSKLFVIGLLQNHGVVQVILLIIIAVVDLFVLYVYKPYFVQISWWSLKVMFPVARFLISTLCIPFIRQLDINESVKTYVAYVQLLISAVVVIIFSIQLCYWFLRTCILIFKKFRSRHKIESAFNHNLASDDSLEEFHRQFEYKPLQPPPSYKTQVQSVANNEQMSDDDGEELTQQYATDEVENELEGDYYYRKKSEMILKKLHPGHEVQKVVSNSSESNFQQLQNESNLRRIKNDYKVREGDQIYKKYFTDDMIDPEVKELWESRKDKLQDDEMPEYKSSYNNMTFTKIKGLMKPKQKPQKEVGFHVNRPKQLVVKTMDQIKQEQQQRQQKEQLSHKEESIHSSGSSTSLI</sequence>
<feature type="transmembrane region" description="Helical" evidence="2">
    <location>
        <begin position="452"/>
        <end position="480"/>
    </location>
</feature>
<name>A0A367YK03_9ASCO</name>
<evidence type="ECO:0000313" key="5">
    <source>
        <dbReference type="EMBL" id="RCK65899.1"/>
    </source>
</evidence>
<feature type="transmembrane region" description="Helical" evidence="2">
    <location>
        <begin position="394"/>
        <end position="422"/>
    </location>
</feature>
<reference evidence="5 6" key="1">
    <citation type="submission" date="2018-06" db="EMBL/GenBank/DDBJ databases">
        <title>Whole genome sequencing of Candida tropicalis (genome annotated by CSBL at Korea University).</title>
        <authorList>
            <person name="Ahn J."/>
        </authorList>
    </citation>
    <scope>NUCLEOTIDE SEQUENCE [LARGE SCALE GENOMIC DNA]</scope>
    <source>
        <strain evidence="5 6">ATCC 20962</strain>
    </source>
</reference>
<dbReference type="OrthoDB" id="5312224at2759"/>
<evidence type="ECO:0000259" key="4">
    <source>
        <dbReference type="Pfam" id="PF06011"/>
    </source>
</evidence>
<feature type="transmembrane region" description="Helical" evidence="2">
    <location>
        <begin position="711"/>
        <end position="730"/>
    </location>
</feature>
<keyword evidence="2" id="KW-0812">Transmembrane</keyword>
<evidence type="ECO:0000313" key="6">
    <source>
        <dbReference type="Proteomes" id="UP000253472"/>
    </source>
</evidence>
<dbReference type="Proteomes" id="UP000253472">
    <property type="component" value="Unassembled WGS sequence"/>
</dbReference>
<dbReference type="STRING" id="5486.A0A367YK03"/>
<feature type="transmembrane region" description="Helical" evidence="2">
    <location>
        <begin position="261"/>
        <end position="283"/>
    </location>
</feature>
<organism evidence="5 6">
    <name type="scientific">Candida viswanathii</name>
    <dbReference type="NCBI Taxonomy" id="5486"/>
    <lineage>
        <taxon>Eukaryota</taxon>
        <taxon>Fungi</taxon>
        <taxon>Dikarya</taxon>
        <taxon>Ascomycota</taxon>
        <taxon>Saccharomycotina</taxon>
        <taxon>Pichiomycetes</taxon>
        <taxon>Debaryomycetaceae</taxon>
        <taxon>Candida/Lodderomyces clade</taxon>
        <taxon>Candida</taxon>
    </lineage>
</organism>
<feature type="transmembrane region" description="Helical" evidence="2">
    <location>
        <begin position="656"/>
        <end position="674"/>
    </location>
</feature>
<feature type="domain" description="TRP C-terminal" evidence="4">
    <location>
        <begin position="376"/>
        <end position="778"/>
    </location>
</feature>
<comment type="caution">
    <text evidence="5">The sequence shown here is derived from an EMBL/GenBank/DDBJ whole genome shotgun (WGS) entry which is preliminary data.</text>
</comment>
<dbReference type="PANTHER" id="PTHR31145:SF6">
    <property type="entry name" value="INTEGRAL MEMBRANE PROTEIN (AFU_ORTHOLOGUE AFUA_7G01610)"/>
    <property type="match status" value="1"/>
</dbReference>
<feature type="signal peptide" evidence="3">
    <location>
        <begin position="1"/>
        <end position="24"/>
    </location>
</feature>
<dbReference type="GO" id="GO:0055085">
    <property type="term" value="P:transmembrane transport"/>
    <property type="evidence" value="ECO:0007669"/>
    <property type="project" value="TreeGrafter"/>
</dbReference>
<evidence type="ECO:0000256" key="1">
    <source>
        <dbReference type="SAM" id="MobiDB-lite"/>
    </source>
</evidence>
<dbReference type="AlphaFoldDB" id="A0A367YK03"/>
<accession>A0A367YK03</accession>
<feature type="compositionally biased region" description="Low complexity" evidence="1">
    <location>
        <begin position="1006"/>
        <end position="1015"/>
    </location>
</feature>
<keyword evidence="2" id="KW-1133">Transmembrane helix</keyword>
<feature type="chain" id="PRO_5016570120" description="TRP C-terminal domain-containing protein" evidence="3">
    <location>
        <begin position="25"/>
        <end position="1015"/>
    </location>
</feature>
<feature type="transmembrane region" description="Helical" evidence="2">
    <location>
        <begin position="631"/>
        <end position="649"/>
    </location>
</feature>
<feature type="transmembrane region" description="Helical" evidence="2">
    <location>
        <begin position="680"/>
        <end position="699"/>
    </location>
</feature>
<proteinExistence type="predicted"/>
<dbReference type="InterPro" id="IPR040241">
    <property type="entry name" value="TRP_Flc/Pkd2-like"/>
</dbReference>